<dbReference type="Pfam" id="PF01571">
    <property type="entry name" value="GCV_T"/>
    <property type="match status" value="1"/>
</dbReference>
<dbReference type="InterPro" id="IPR013977">
    <property type="entry name" value="GcvT_C"/>
</dbReference>
<dbReference type="SUPFAM" id="SSF101790">
    <property type="entry name" value="Aminomethyltransferase beta-barrel domain"/>
    <property type="match status" value="1"/>
</dbReference>
<comment type="function">
    <text evidence="12">The glycine cleavage system catalyzes the degradation of glycine.</text>
</comment>
<evidence type="ECO:0000256" key="4">
    <source>
        <dbReference type="ARBA" id="ARBA00012616"/>
    </source>
</evidence>
<dbReference type="GO" id="GO:0004047">
    <property type="term" value="F:aminomethyltransferase activity"/>
    <property type="evidence" value="ECO:0007669"/>
    <property type="project" value="UniProtKB-EC"/>
</dbReference>
<dbReference type="SUPFAM" id="SSF103025">
    <property type="entry name" value="Folate-binding domain"/>
    <property type="match status" value="1"/>
</dbReference>
<dbReference type="AlphaFoldDB" id="A0A0G4IBE5"/>
<dbReference type="PANTHER" id="PTHR43757:SF2">
    <property type="entry name" value="AMINOMETHYLTRANSFERASE, MITOCHONDRIAL"/>
    <property type="match status" value="1"/>
</dbReference>
<dbReference type="NCBIfam" id="TIGR00528">
    <property type="entry name" value="gcvT"/>
    <property type="match status" value="1"/>
</dbReference>
<dbReference type="InterPro" id="IPR006223">
    <property type="entry name" value="GcvT"/>
</dbReference>
<dbReference type="Gene3D" id="2.40.30.110">
    <property type="entry name" value="Aminomethyltransferase beta-barrel domains"/>
    <property type="match status" value="1"/>
</dbReference>
<dbReference type="InterPro" id="IPR006222">
    <property type="entry name" value="GCVT_N"/>
</dbReference>
<dbReference type="GO" id="GO:0008483">
    <property type="term" value="F:transaminase activity"/>
    <property type="evidence" value="ECO:0007669"/>
    <property type="project" value="UniProtKB-KW"/>
</dbReference>
<dbReference type="FunFam" id="4.10.1250.10:FF:000002">
    <property type="entry name" value="Aminomethyltransferase"/>
    <property type="match status" value="1"/>
</dbReference>
<evidence type="ECO:0000256" key="2">
    <source>
        <dbReference type="ARBA" id="ARBA00008609"/>
    </source>
</evidence>
<evidence type="ECO:0000256" key="6">
    <source>
        <dbReference type="ARBA" id="ARBA00022679"/>
    </source>
</evidence>
<reference evidence="15" key="1">
    <citation type="submission" date="2014-11" db="EMBL/GenBank/DDBJ databases">
        <authorList>
            <person name="Otto D Thomas"/>
            <person name="Naeem Raeece"/>
        </authorList>
    </citation>
    <scope>NUCLEOTIDE SEQUENCE</scope>
</reference>
<evidence type="ECO:0000256" key="5">
    <source>
        <dbReference type="ARBA" id="ARBA00022576"/>
    </source>
</evidence>
<name>A0A0G4IBE5_9ALVE</name>
<dbReference type="Gene3D" id="3.30.1360.120">
    <property type="entry name" value="Probable tRNA modification gtpase trme, domain 1"/>
    <property type="match status" value="1"/>
</dbReference>
<dbReference type="NCBIfam" id="NF001567">
    <property type="entry name" value="PRK00389.1"/>
    <property type="match status" value="1"/>
</dbReference>
<evidence type="ECO:0000259" key="14">
    <source>
        <dbReference type="Pfam" id="PF08669"/>
    </source>
</evidence>
<dbReference type="PANTHER" id="PTHR43757">
    <property type="entry name" value="AMINOMETHYLTRANSFERASE"/>
    <property type="match status" value="1"/>
</dbReference>
<accession>A0A0G4IBE5</accession>
<dbReference type="FunFam" id="3.30.70.1400:FF:000001">
    <property type="entry name" value="Aminomethyltransferase"/>
    <property type="match status" value="1"/>
</dbReference>
<feature type="binding site" evidence="11">
    <location>
        <position position="230"/>
    </location>
    <ligand>
        <name>substrate</name>
    </ligand>
</feature>
<sequence length="401" mass="43382">MQALRRVWQTPAVSQSLTARRHFGAAASLKTPLYELHLDMGGKMVDFAGWSLPVTYKDMGHIDSHLHTRTKASVFDVSHMGQVRLTGKDRVAFIEKLSVGDMKSLQPQDARLTVLTNEKGGIIDDCIVTAQENFLHVVINAGCRDKDIAHMKKHLAEAKSQGMDVDLDVRDDLALLALQGPSAMKSLQKLLPASIDLTKVPFMTGILTPVSGIEGCTVTRCGYTGEDGFEISVPNDSVVSFMKTLLDIEGVKAAGLAARDSLRLEAGLCLYGHDMDEDTTPVEAGLTWTIGKRRRTEGGFLGFDAISEQLKNGVERKRVGMLVTGRPAREGAEVVTEGGEKVGRVCSGTFSPSLGRPVAMAYVKKDFSKAGTKLKCVVGGKGIDAEVSKMPFVPAQYYKVP</sequence>
<feature type="domain" description="Aminomethyltransferase C-terminal" evidence="14">
    <location>
        <begin position="316"/>
        <end position="393"/>
    </location>
</feature>
<organism evidence="15">
    <name type="scientific">Chromera velia CCMP2878</name>
    <dbReference type="NCBI Taxonomy" id="1169474"/>
    <lineage>
        <taxon>Eukaryota</taxon>
        <taxon>Sar</taxon>
        <taxon>Alveolata</taxon>
        <taxon>Colpodellida</taxon>
        <taxon>Chromeraceae</taxon>
        <taxon>Chromera</taxon>
    </lineage>
</organism>
<evidence type="ECO:0000256" key="7">
    <source>
        <dbReference type="ARBA" id="ARBA00022946"/>
    </source>
</evidence>
<dbReference type="InterPro" id="IPR029043">
    <property type="entry name" value="GcvT/YgfZ_C"/>
</dbReference>
<comment type="subcellular location">
    <subcellularLocation>
        <location evidence="1 12">Mitochondrion</location>
    </subcellularLocation>
</comment>
<comment type="subunit">
    <text evidence="3 12">The glycine cleavage system is composed of four proteins: P, T, L and H.</text>
</comment>
<dbReference type="Gene3D" id="4.10.1250.10">
    <property type="entry name" value="Aminomethyltransferase fragment"/>
    <property type="match status" value="1"/>
</dbReference>
<evidence type="ECO:0000256" key="11">
    <source>
        <dbReference type="PIRSR" id="PIRSR006487-1"/>
    </source>
</evidence>
<dbReference type="VEuPathDB" id="CryptoDB:Cvel_12729"/>
<protein>
    <recommendedName>
        <fullName evidence="4 12">Aminomethyltransferase</fullName>
        <ecNumber evidence="4 12">2.1.2.10</ecNumber>
    </recommendedName>
    <alternativeName>
        <fullName evidence="9 12">Glycine cleavage system T protein</fullName>
    </alternativeName>
</protein>
<dbReference type="GO" id="GO:0005739">
    <property type="term" value="C:mitochondrion"/>
    <property type="evidence" value="ECO:0007669"/>
    <property type="project" value="UniProtKB-SubCell"/>
</dbReference>
<evidence type="ECO:0000259" key="13">
    <source>
        <dbReference type="Pfam" id="PF01571"/>
    </source>
</evidence>
<dbReference type="InterPro" id="IPR028896">
    <property type="entry name" value="GcvT/YgfZ/DmdA"/>
</dbReference>
<dbReference type="GO" id="GO:0006546">
    <property type="term" value="P:glycine catabolic process"/>
    <property type="evidence" value="ECO:0007669"/>
    <property type="project" value="InterPro"/>
</dbReference>
<dbReference type="Gene3D" id="3.30.70.1400">
    <property type="entry name" value="Aminomethyltransferase beta-barrel domains"/>
    <property type="match status" value="1"/>
</dbReference>
<comment type="similarity">
    <text evidence="2 12">Belongs to the GcvT family.</text>
</comment>
<dbReference type="PhylomeDB" id="A0A0G4IBE5"/>
<evidence type="ECO:0000256" key="8">
    <source>
        <dbReference type="ARBA" id="ARBA00023128"/>
    </source>
</evidence>
<keyword evidence="5 12" id="KW-0032">Aminotransferase</keyword>
<dbReference type="GO" id="GO:0005960">
    <property type="term" value="C:glycine cleavage complex"/>
    <property type="evidence" value="ECO:0007669"/>
    <property type="project" value="InterPro"/>
</dbReference>
<evidence type="ECO:0000313" key="15">
    <source>
        <dbReference type="EMBL" id="CEM54374.1"/>
    </source>
</evidence>
<dbReference type="EMBL" id="CDMZ01005782">
    <property type="protein sequence ID" value="CEM54374.1"/>
    <property type="molecule type" value="Genomic_DNA"/>
</dbReference>
<evidence type="ECO:0000256" key="3">
    <source>
        <dbReference type="ARBA" id="ARBA00011690"/>
    </source>
</evidence>
<evidence type="ECO:0000256" key="12">
    <source>
        <dbReference type="RuleBase" id="RU003981"/>
    </source>
</evidence>
<proteinExistence type="inferred from homology"/>
<keyword evidence="6 12" id="KW-0808">Transferase</keyword>
<keyword evidence="8 12" id="KW-0496">Mitochondrion</keyword>
<evidence type="ECO:0000256" key="1">
    <source>
        <dbReference type="ARBA" id="ARBA00004173"/>
    </source>
</evidence>
<comment type="catalytic activity">
    <reaction evidence="10 12">
        <text>N(6)-[(R)-S(8)-aminomethyldihydrolipoyl]-L-lysyl-[protein] + (6S)-5,6,7,8-tetrahydrofolate = N(6)-[(R)-dihydrolipoyl]-L-lysyl-[protein] + (6R)-5,10-methylene-5,6,7,8-tetrahydrofolate + NH4(+)</text>
        <dbReference type="Rhea" id="RHEA:16945"/>
        <dbReference type="Rhea" id="RHEA-COMP:10475"/>
        <dbReference type="Rhea" id="RHEA-COMP:10492"/>
        <dbReference type="ChEBI" id="CHEBI:15636"/>
        <dbReference type="ChEBI" id="CHEBI:28938"/>
        <dbReference type="ChEBI" id="CHEBI:57453"/>
        <dbReference type="ChEBI" id="CHEBI:83100"/>
        <dbReference type="ChEBI" id="CHEBI:83143"/>
        <dbReference type="EC" id="2.1.2.10"/>
    </reaction>
</comment>
<evidence type="ECO:0000256" key="9">
    <source>
        <dbReference type="ARBA" id="ARBA00031395"/>
    </source>
</evidence>
<dbReference type="EC" id="2.1.2.10" evidence="4 12"/>
<dbReference type="Pfam" id="PF08669">
    <property type="entry name" value="GCV_T_C"/>
    <property type="match status" value="1"/>
</dbReference>
<feature type="domain" description="GCVT N-terminal" evidence="13">
    <location>
        <begin position="33"/>
        <end position="292"/>
    </location>
</feature>
<dbReference type="PIRSF" id="PIRSF006487">
    <property type="entry name" value="GcvT"/>
    <property type="match status" value="1"/>
</dbReference>
<gene>
    <name evidence="15" type="ORF">Cvel_12729</name>
</gene>
<evidence type="ECO:0000256" key="10">
    <source>
        <dbReference type="ARBA" id="ARBA00047665"/>
    </source>
</evidence>
<keyword evidence="7 12" id="KW-0809">Transit peptide</keyword>
<dbReference type="InterPro" id="IPR027266">
    <property type="entry name" value="TrmE/GcvT-like"/>
</dbReference>